<reference evidence="1" key="1">
    <citation type="journal article" date="2019" name="Sci. Rep.">
        <title>Draft genome of Tanacetum cinerariifolium, the natural source of mosquito coil.</title>
        <authorList>
            <person name="Yamashiro T."/>
            <person name="Shiraishi A."/>
            <person name="Satake H."/>
            <person name="Nakayama K."/>
        </authorList>
    </citation>
    <scope>NUCLEOTIDE SEQUENCE</scope>
</reference>
<proteinExistence type="predicted"/>
<gene>
    <name evidence="1" type="ORF">Tci_916035</name>
</gene>
<sequence>RDPEREVGYGITDSWDEIVETLQGALGQIPEIKELQAADRRRQTVISELL</sequence>
<name>A0A699WE27_TANCI</name>
<dbReference type="AlphaFoldDB" id="A0A699WE27"/>
<feature type="non-terminal residue" evidence="1">
    <location>
        <position position="50"/>
    </location>
</feature>
<organism evidence="1">
    <name type="scientific">Tanacetum cinerariifolium</name>
    <name type="common">Dalmatian daisy</name>
    <name type="synonym">Chrysanthemum cinerariifolium</name>
    <dbReference type="NCBI Taxonomy" id="118510"/>
    <lineage>
        <taxon>Eukaryota</taxon>
        <taxon>Viridiplantae</taxon>
        <taxon>Streptophyta</taxon>
        <taxon>Embryophyta</taxon>
        <taxon>Tracheophyta</taxon>
        <taxon>Spermatophyta</taxon>
        <taxon>Magnoliopsida</taxon>
        <taxon>eudicotyledons</taxon>
        <taxon>Gunneridae</taxon>
        <taxon>Pentapetalae</taxon>
        <taxon>asterids</taxon>
        <taxon>campanulids</taxon>
        <taxon>Asterales</taxon>
        <taxon>Asteraceae</taxon>
        <taxon>Asteroideae</taxon>
        <taxon>Anthemideae</taxon>
        <taxon>Anthemidinae</taxon>
        <taxon>Tanacetum</taxon>
    </lineage>
</organism>
<protein>
    <submittedName>
        <fullName evidence="1">Uncharacterized protein</fullName>
    </submittedName>
</protein>
<dbReference type="EMBL" id="BKCJ011612857">
    <property type="protein sequence ID" value="GFD44066.1"/>
    <property type="molecule type" value="Genomic_DNA"/>
</dbReference>
<comment type="caution">
    <text evidence="1">The sequence shown here is derived from an EMBL/GenBank/DDBJ whole genome shotgun (WGS) entry which is preliminary data.</text>
</comment>
<feature type="non-terminal residue" evidence="1">
    <location>
        <position position="1"/>
    </location>
</feature>
<evidence type="ECO:0000313" key="1">
    <source>
        <dbReference type="EMBL" id="GFD44066.1"/>
    </source>
</evidence>
<accession>A0A699WE27</accession>